<dbReference type="InterPro" id="IPR026444">
    <property type="entry name" value="Secre_tail"/>
</dbReference>
<sequence>MNKLRYILLFTFLLSVFSMNAGETKNIVEYNKDIVTILKDAEVYPNPAEDFVYLKLDEQKINKSIEIQVMSIIGTKMNSSAEKIDDGLYKINLKNIPSGHYYVMITIDSKKSLKKFLKK</sequence>
<accession>A0AA49GCB3</accession>
<dbReference type="Proteomes" id="UP001232019">
    <property type="component" value="Chromosome"/>
</dbReference>
<reference evidence="3 5" key="1">
    <citation type="submission" date="2023-08" db="EMBL/GenBank/DDBJ databases">
        <title>Comparative genomics and taxonomic characterization of three novel marine species of genus Marivirga.</title>
        <authorList>
            <person name="Muhammad N."/>
            <person name="Kim S.-G."/>
        </authorList>
    </citation>
    <scope>NUCLEOTIDE SEQUENCE</scope>
    <source>
        <strain evidence="4 5">ABR2-2</strain>
        <strain evidence="3">BKB1-2</strain>
    </source>
</reference>
<gene>
    <name evidence="3" type="ORF">QYS47_03610</name>
    <name evidence="4" type="ORF">QYS48_14735</name>
</gene>
<evidence type="ECO:0000313" key="4">
    <source>
        <dbReference type="EMBL" id="WKK83560.1"/>
    </source>
</evidence>
<dbReference type="Proteomes" id="UP001244443">
    <property type="component" value="Chromosome"/>
</dbReference>
<accession>A0AA49GHP7</accession>
<evidence type="ECO:0000313" key="3">
    <source>
        <dbReference type="EMBL" id="WKK81418.2"/>
    </source>
</evidence>
<protein>
    <submittedName>
        <fullName evidence="3">T9SS type A sorting domain-containing protein</fullName>
    </submittedName>
</protein>
<dbReference type="RefSeq" id="WP_302099731.1">
    <property type="nucleotide sequence ID" value="NZ_CP129968.2"/>
</dbReference>
<proteinExistence type="predicted"/>
<feature type="signal peptide" evidence="1">
    <location>
        <begin position="1"/>
        <end position="21"/>
    </location>
</feature>
<name>A0AA49GCB3_9BACT</name>
<dbReference type="KEGG" id="marp:QYS47_03610"/>
<feature type="domain" description="Secretion system C-terminal sorting" evidence="2">
    <location>
        <begin position="43"/>
        <end position="116"/>
    </location>
</feature>
<keyword evidence="1" id="KW-0732">Signal</keyword>
<organism evidence="3">
    <name type="scientific">Marivirga arenosa</name>
    <dbReference type="NCBI Taxonomy" id="3059076"/>
    <lineage>
        <taxon>Bacteria</taxon>
        <taxon>Pseudomonadati</taxon>
        <taxon>Bacteroidota</taxon>
        <taxon>Cytophagia</taxon>
        <taxon>Cytophagales</taxon>
        <taxon>Marivirgaceae</taxon>
        <taxon>Marivirga</taxon>
    </lineage>
</organism>
<dbReference type="NCBIfam" id="TIGR04183">
    <property type="entry name" value="Por_Secre_tail"/>
    <property type="match status" value="1"/>
</dbReference>
<evidence type="ECO:0000256" key="1">
    <source>
        <dbReference type="SAM" id="SignalP"/>
    </source>
</evidence>
<dbReference type="Pfam" id="PF18962">
    <property type="entry name" value="Por_Secre_tail"/>
    <property type="match status" value="1"/>
</dbReference>
<evidence type="ECO:0000259" key="2">
    <source>
        <dbReference type="Pfam" id="PF18962"/>
    </source>
</evidence>
<evidence type="ECO:0000313" key="5">
    <source>
        <dbReference type="Proteomes" id="UP001244443"/>
    </source>
</evidence>
<dbReference type="EMBL" id="CP129970">
    <property type="protein sequence ID" value="WKK83560.1"/>
    <property type="molecule type" value="Genomic_DNA"/>
</dbReference>
<feature type="chain" id="PRO_5044704601" evidence="1">
    <location>
        <begin position="22"/>
        <end position="119"/>
    </location>
</feature>
<dbReference type="AlphaFoldDB" id="A0AA49GCB3"/>
<dbReference type="EMBL" id="CP129968">
    <property type="protein sequence ID" value="WKK81418.2"/>
    <property type="molecule type" value="Genomic_DNA"/>
</dbReference>
<keyword evidence="5" id="KW-1185">Reference proteome</keyword>